<evidence type="ECO:0000256" key="1">
    <source>
        <dbReference type="SAM" id="SignalP"/>
    </source>
</evidence>
<dbReference type="KEGG" id="saqi:AXG55_09470"/>
<keyword evidence="1" id="KW-0732">Signal</keyword>
<evidence type="ECO:0008006" key="4">
    <source>
        <dbReference type="Google" id="ProtNLM"/>
    </source>
</evidence>
<organism evidence="2 3">
    <name type="scientific">Silvanigrella aquatica</name>
    <dbReference type="NCBI Taxonomy" id="1915309"/>
    <lineage>
        <taxon>Bacteria</taxon>
        <taxon>Pseudomonadati</taxon>
        <taxon>Bdellovibrionota</taxon>
        <taxon>Oligoflexia</taxon>
        <taxon>Silvanigrellales</taxon>
        <taxon>Silvanigrellaceae</taxon>
        <taxon>Silvanigrella</taxon>
    </lineage>
</organism>
<gene>
    <name evidence="2" type="ORF">AXG55_09470</name>
</gene>
<feature type="chain" id="PRO_5013381047" description="Ig-like domain-containing protein" evidence="1">
    <location>
        <begin position="23"/>
        <end position="729"/>
    </location>
</feature>
<sequence>MKMLFFLFLSCFINLFYSQIFAQSLTTCSTSNVSNASCAASGVLIYAPGSSSTSFTPPKDKLPVGKLQITYSVTLDTSTTTGFSYDTKKWGVLFGTTNPPTLAYYQESSSLYQNVKVSVDASKISNSGSYYAGTVVVTIDFTNANSVLSPDIAALISSDSLQIQPMYFYNNVNVTNASLAFNWKADTGALLNAPTLTVLAEDSAFIVSLSPPSNLNAATPTPASTPTSLTTTTNSVSGYVLVYWLDTDSKGNATGCKANPGGWQFQMNPKAFSNPSSTPSTCTYTQYQSTFNTGGTSSTLGCPASAITGILPFDSTISSSTLTADATAIPYTPSYTNPTQIPSDSNGTPSGCYNVVYIPSSQTTWSKGNINNGDIYGFMAWALNNATIPNYSLAHSNISYITGVNIPLASLSKSPNLPKSVSDCFVVTAASGNPDSAAVFYWRIIRDQYLTPFGITPYYYQHAKSWANWLDEHPKLKPALNTFLEYSGKFIYRMSGYTKKSKEYLKELFNNLDNLITQKAGAQELYNENAQPEYEIFITGGVLFPTADKYYYDQYYNSQMNLHFEGGGNYIFWFKNLGLSTGLLGRYLTNTSSGSVNVLGTQQSFSRTFYSTTAEALVGLRYRDPCWSYIQPGIFAGVGVSRFREEATTGSSSTTTQKPAGVTNYSAIYEFGGNLDFNLVPLFSMTNSELGSFLSDISLRISASYNINPTPALSSTGIFVQTGFTFLLR</sequence>
<dbReference type="AlphaFoldDB" id="A0A1L4D1P2"/>
<evidence type="ECO:0000313" key="2">
    <source>
        <dbReference type="EMBL" id="APJ04123.1"/>
    </source>
</evidence>
<dbReference type="Proteomes" id="UP000184731">
    <property type="component" value="Chromosome"/>
</dbReference>
<dbReference type="RefSeq" id="WP_148697874.1">
    <property type="nucleotide sequence ID" value="NZ_CP017834.1"/>
</dbReference>
<feature type="signal peptide" evidence="1">
    <location>
        <begin position="1"/>
        <end position="22"/>
    </location>
</feature>
<dbReference type="EMBL" id="CP017834">
    <property type="protein sequence ID" value="APJ04123.1"/>
    <property type="molecule type" value="Genomic_DNA"/>
</dbReference>
<evidence type="ECO:0000313" key="3">
    <source>
        <dbReference type="Proteomes" id="UP000184731"/>
    </source>
</evidence>
<reference evidence="2 3" key="1">
    <citation type="submission" date="2016-10" db="EMBL/GenBank/DDBJ databases">
        <title>Silvanigrella aquatica sp. nov., isolated from a freshwater lake located in the Black Forest, Germany, description of Silvanigrellaceae fam. nov., Silvanigrellales ord. nov., reclassification of the order Bdellovibrionales in the class Oligoflexia, reclassification of the families Bacteriovoracaceae and Halobacteriovoraceae in the new order Bacteriovoracales ord. nov., and reclassification of the family Pseudobacteriovoracaceae in the order Oligoflexiales.</title>
        <authorList>
            <person name="Hahn M.W."/>
            <person name="Schmidt J."/>
            <person name="Koll U."/>
            <person name="Rohde M."/>
            <person name="Verbag S."/>
            <person name="Pitt A."/>
            <person name="Nakai R."/>
            <person name="Naganuma T."/>
            <person name="Lang E."/>
        </authorList>
    </citation>
    <scope>NUCLEOTIDE SEQUENCE [LARGE SCALE GENOMIC DNA]</scope>
    <source>
        <strain evidence="2 3">MWH-Nonnen-W8red</strain>
    </source>
</reference>
<keyword evidence="3" id="KW-1185">Reference proteome</keyword>
<accession>A0A1L4D1P2</accession>
<proteinExistence type="predicted"/>
<dbReference type="OrthoDB" id="5289067at2"/>
<name>A0A1L4D1P2_9BACT</name>
<dbReference type="STRING" id="1915309.AXG55_09470"/>
<protein>
    <recommendedName>
        <fullName evidence="4">Ig-like domain-containing protein</fullName>
    </recommendedName>
</protein>